<sequence>MKDFETNLIEVTVRGDVGCGKSEVLEVIANALNEFYRDGSKVKVAGKVCKGAIESAKFTKQSAKFKPTVFVLYERMPGQD</sequence>
<gene>
    <name evidence="1" type="ORF">DCF82_23245</name>
</gene>
<dbReference type="Proteomes" id="UP000261325">
    <property type="component" value="Unassembled WGS sequence"/>
</dbReference>
<accession>A0A3B8WNK7</accession>
<name>A0A3B8WNK7_MARNT</name>
<comment type="caution">
    <text evidence="1">The sequence shown here is derived from an EMBL/GenBank/DDBJ whole genome shotgun (WGS) entry which is preliminary data.</text>
</comment>
<organism evidence="1 2">
    <name type="scientific">Marinobacter nauticus</name>
    <name type="common">Marinobacter hydrocarbonoclasticus</name>
    <name type="synonym">Marinobacter aquaeolei</name>
    <dbReference type="NCBI Taxonomy" id="2743"/>
    <lineage>
        <taxon>Bacteria</taxon>
        <taxon>Pseudomonadati</taxon>
        <taxon>Pseudomonadota</taxon>
        <taxon>Gammaproteobacteria</taxon>
        <taxon>Pseudomonadales</taxon>
        <taxon>Marinobacteraceae</taxon>
        <taxon>Marinobacter</taxon>
    </lineage>
</organism>
<dbReference type="AlphaFoldDB" id="A0A3B8WNK7"/>
<evidence type="ECO:0000313" key="1">
    <source>
        <dbReference type="EMBL" id="HAC30693.1"/>
    </source>
</evidence>
<reference evidence="1 2" key="1">
    <citation type="journal article" date="2018" name="Nat. Biotechnol.">
        <title>A standardized bacterial taxonomy based on genome phylogeny substantially revises the tree of life.</title>
        <authorList>
            <person name="Parks D.H."/>
            <person name="Chuvochina M."/>
            <person name="Waite D.W."/>
            <person name="Rinke C."/>
            <person name="Skarshewski A."/>
            <person name="Chaumeil P.A."/>
            <person name="Hugenholtz P."/>
        </authorList>
    </citation>
    <scope>NUCLEOTIDE SEQUENCE [LARGE SCALE GENOMIC DNA]</scope>
    <source>
        <strain evidence="1">UBA9049</strain>
    </source>
</reference>
<protein>
    <submittedName>
        <fullName evidence="1">Uncharacterized protein</fullName>
    </submittedName>
</protein>
<dbReference type="EMBL" id="DLYI01000313">
    <property type="protein sequence ID" value="HAC30693.1"/>
    <property type="molecule type" value="Genomic_DNA"/>
</dbReference>
<evidence type="ECO:0000313" key="2">
    <source>
        <dbReference type="Proteomes" id="UP000261325"/>
    </source>
</evidence>
<proteinExistence type="predicted"/>